<dbReference type="OrthoDB" id="762982at2759"/>
<comment type="caution">
    <text evidence="2">The sequence shown here is derived from an EMBL/GenBank/DDBJ whole genome shotgun (WGS) entry which is preliminary data.</text>
</comment>
<protein>
    <submittedName>
        <fullName evidence="2">Uncharacterized protein</fullName>
    </submittedName>
</protein>
<evidence type="ECO:0000256" key="1">
    <source>
        <dbReference type="SAM" id="MobiDB-lite"/>
    </source>
</evidence>
<feature type="compositionally biased region" description="Polar residues" evidence="1">
    <location>
        <begin position="221"/>
        <end position="239"/>
    </location>
</feature>
<sequence length="621" mass="67322">MVAPNLSINHDACTATTLNNVVGMTSVNSHNAANNLNEPGSGSVPINGILFAHTLPAAQVTQNNLHSASGLRACPNRLAQPSSACWRHSSTFCDLTGKNEGRLSSALNGNQVPNGYSFPVTHGVSPCHTVVTTATTAPEFFTHKLFPNNMQNRSMECGSSDETNMGWSDGSSLIPSGVTSEPRNQSAPRRSSGNVHHLAPNVPLTQSDSQKELRPTIPSAAVTSSSHLLRTTGSSGYRHTTTTTNVITTTGVMQPHQQHNPNMTTDNSLNDICFNFDHRYTLSCSSERPKIQGSLSSDVCRCKLDVNELPPGAPSNVLPSVWGNENKTFTCRGESTSLPLDISANPSYNARCFLNPAGLIHAHSTPEDNRFTAVRNSQSTGDEMGHTTCTTECNADRLIRHVLQSQPQTVGSEFSRPRVFESVPPGSREISVDSAEDYEQRTFDAINDHGRLNAQSSVQSEDKANQSAFVYTTQRFTKPATFVSSRSSSWLNDPNEGMTDDSTQLLYNNTLKMGEIFSTNFKNHHSMKHSENKSPNPLRQEFLFEASSTTTTSSSSSTLAKGIEVGPRSTRINCSEFDHCFTTINSASKINKPMVDENRTGLSVTTSTLSACGDILKSRQL</sequence>
<dbReference type="EMBL" id="JTDE01021988">
    <property type="protein sequence ID" value="KAF7232210.1"/>
    <property type="molecule type" value="Genomic_DNA"/>
</dbReference>
<feature type="region of interest" description="Disordered" evidence="1">
    <location>
        <begin position="408"/>
        <end position="428"/>
    </location>
</feature>
<dbReference type="AlphaFoldDB" id="A0A8S9YCE7"/>
<gene>
    <name evidence="2" type="ORF">EG68_11203</name>
</gene>
<proteinExistence type="predicted"/>
<name>A0A8S9YCE7_9TREM</name>
<evidence type="ECO:0000313" key="3">
    <source>
        <dbReference type="Proteomes" id="UP000822476"/>
    </source>
</evidence>
<feature type="region of interest" description="Disordered" evidence="1">
    <location>
        <begin position="152"/>
        <end position="240"/>
    </location>
</feature>
<organism evidence="2 3">
    <name type="scientific">Paragonimus skrjabini miyazakii</name>
    <dbReference type="NCBI Taxonomy" id="59628"/>
    <lineage>
        <taxon>Eukaryota</taxon>
        <taxon>Metazoa</taxon>
        <taxon>Spiralia</taxon>
        <taxon>Lophotrochozoa</taxon>
        <taxon>Platyhelminthes</taxon>
        <taxon>Trematoda</taxon>
        <taxon>Digenea</taxon>
        <taxon>Plagiorchiida</taxon>
        <taxon>Troglotremata</taxon>
        <taxon>Troglotrematidae</taxon>
        <taxon>Paragonimus</taxon>
    </lineage>
</organism>
<accession>A0A8S9YCE7</accession>
<keyword evidence="3" id="KW-1185">Reference proteome</keyword>
<evidence type="ECO:0000313" key="2">
    <source>
        <dbReference type="EMBL" id="KAF7232210.1"/>
    </source>
</evidence>
<reference evidence="2" key="1">
    <citation type="submission" date="2019-07" db="EMBL/GenBank/DDBJ databases">
        <title>Annotation for the trematode Paragonimus miyazaki's.</title>
        <authorList>
            <person name="Choi Y.-J."/>
        </authorList>
    </citation>
    <scope>NUCLEOTIDE SEQUENCE</scope>
    <source>
        <strain evidence="2">Japan</strain>
    </source>
</reference>
<dbReference type="Proteomes" id="UP000822476">
    <property type="component" value="Unassembled WGS sequence"/>
</dbReference>
<feature type="compositionally biased region" description="Polar residues" evidence="1">
    <location>
        <begin position="160"/>
        <end position="194"/>
    </location>
</feature>